<accession>A0A518C7E0</accession>
<evidence type="ECO:0000313" key="3">
    <source>
        <dbReference type="Proteomes" id="UP000318626"/>
    </source>
</evidence>
<dbReference type="RefSeq" id="WP_144972291.1">
    <property type="nucleotide sequence ID" value="NZ_CP036289.1"/>
</dbReference>
<keyword evidence="3" id="KW-1185">Reference proteome</keyword>
<feature type="transmembrane region" description="Helical" evidence="1">
    <location>
        <begin position="96"/>
        <end position="115"/>
    </location>
</feature>
<name>A0A518C7E0_9BACT</name>
<keyword evidence="1" id="KW-1133">Transmembrane helix</keyword>
<dbReference type="EMBL" id="CP036289">
    <property type="protein sequence ID" value="QDU75145.1"/>
    <property type="molecule type" value="Genomic_DNA"/>
</dbReference>
<proteinExistence type="predicted"/>
<sequence>MSKNIHNPFQSPTEASQLKLPRERSQKIVWRARLGWIFPLLAFAMIGFTWTLYVVWGRQMDLVFIFSIPACLLVGIAYSSYAVFMSTKVQGVQPQAILGVIANTLLVMSIGIVLLS</sequence>
<reference evidence="3" key="1">
    <citation type="submission" date="2019-02" db="EMBL/GenBank/DDBJ databases">
        <title>Deep-cultivation of Planctomycetes and their phenomic and genomic characterization uncovers novel biology.</title>
        <authorList>
            <person name="Wiegand S."/>
            <person name="Jogler M."/>
            <person name="Boedeker C."/>
            <person name="Pinto D."/>
            <person name="Vollmers J."/>
            <person name="Rivas-Marin E."/>
            <person name="Kohn T."/>
            <person name="Peeters S.H."/>
            <person name="Heuer A."/>
            <person name="Rast P."/>
            <person name="Oberbeckmann S."/>
            <person name="Bunk B."/>
            <person name="Jeske O."/>
            <person name="Meyerdierks A."/>
            <person name="Storesund J.E."/>
            <person name="Kallscheuer N."/>
            <person name="Luecker S."/>
            <person name="Lage O.M."/>
            <person name="Pohl T."/>
            <person name="Merkel B.J."/>
            <person name="Hornburger P."/>
            <person name="Mueller R.-W."/>
            <person name="Bruemmer F."/>
            <person name="Labrenz M."/>
            <person name="Spormann A.M."/>
            <person name="Op den Camp H."/>
            <person name="Overmann J."/>
            <person name="Amann R."/>
            <person name="Jetten M.S.M."/>
            <person name="Mascher T."/>
            <person name="Medema M.H."/>
            <person name="Devos D.P."/>
            <person name="Kaster A.-K."/>
            <person name="Ovreas L."/>
            <person name="Rohde M."/>
            <person name="Galperin M.Y."/>
            <person name="Jogler C."/>
        </authorList>
    </citation>
    <scope>NUCLEOTIDE SEQUENCE [LARGE SCALE GENOMIC DNA]</scope>
    <source>
        <strain evidence="3">Pan97</strain>
    </source>
</reference>
<dbReference type="Proteomes" id="UP000318626">
    <property type="component" value="Chromosome"/>
</dbReference>
<feature type="transmembrane region" description="Helical" evidence="1">
    <location>
        <begin position="34"/>
        <end position="56"/>
    </location>
</feature>
<evidence type="ECO:0000313" key="2">
    <source>
        <dbReference type="EMBL" id="QDU75145.1"/>
    </source>
</evidence>
<dbReference type="KEGG" id="bvo:Pan97_21680"/>
<keyword evidence="1" id="KW-0812">Transmembrane</keyword>
<gene>
    <name evidence="2" type="ORF">Pan97_21680</name>
</gene>
<evidence type="ECO:0000256" key="1">
    <source>
        <dbReference type="SAM" id="Phobius"/>
    </source>
</evidence>
<dbReference type="AlphaFoldDB" id="A0A518C7E0"/>
<organism evidence="2 3">
    <name type="scientific">Bremerella volcania</name>
    <dbReference type="NCBI Taxonomy" id="2527984"/>
    <lineage>
        <taxon>Bacteria</taxon>
        <taxon>Pseudomonadati</taxon>
        <taxon>Planctomycetota</taxon>
        <taxon>Planctomycetia</taxon>
        <taxon>Pirellulales</taxon>
        <taxon>Pirellulaceae</taxon>
        <taxon>Bremerella</taxon>
    </lineage>
</organism>
<feature type="transmembrane region" description="Helical" evidence="1">
    <location>
        <begin position="62"/>
        <end position="84"/>
    </location>
</feature>
<protein>
    <submittedName>
        <fullName evidence="2">Uncharacterized protein</fullName>
    </submittedName>
</protein>
<keyword evidence="1" id="KW-0472">Membrane</keyword>